<proteinExistence type="predicted"/>
<keyword evidence="2" id="KW-1185">Reference proteome</keyword>
<gene>
    <name evidence="1" type="ORF">PAL_GLEAN10022687</name>
</gene>
<dbReference type="EMBL" id="KB031030">
    <property type="protein sequence ID" value="ELK06473.1"/>
    <property type="molecule type" value="Genomic_DNA"/>
</dbReference>
<reference evidence="2" key="1">
    <citation type="journal article" date="2013" name="Science">
        <title>Comparative analysis of bat genomes provides insight into the evolution of flight and immunity.</title>
        <authorList>
            <person name="Zhang G."/>
            <person name="Cowled C."/>
            <person name="Shi Z."/>
            <person name="Huang Z."/>
            <person name="Bishop-Lilly K.A."/>
            <person name="Fang X."/>
            <person name="Wynne J.W."/>
            <person name="Xiong Z."/>
            <person name="Baker M.L."/>
            <person name="Zhao W."/>
            <person name="Tachedjian M."/>
            <person name="Zhu Y."/>
            <person name="Zhou P."/>
            <person name="Jiang X."/>
            <person name="Ng J."/>
            <person name="Yang L."/>
            <person name="Wu L."/>
            <person name="Xiao J."/>
            <person name="Feng Y."/>
            <person name="Chen Y."/>
            <person name="Sun X."/>
            <person name="Zhang Y."/>
            <person name="Marsh G.A."/>
            <person name="Crameri G."/>
            <person name="Broder C.C."/>
            <person name="Frey K.G."/>
            <person name="Wang L.F."/>
            <person name="Wang J."/>
        </authorList>
    </citation>
    <scope>NUCLEOTIDE SEQUENCE [LARGE SCALE GENOMIC DNA]</scope>
</reference>
<dbReference type="AlphaFoldDB" id="L5K7M0"/>
<protein>
    <submittedName>
        <fullName evidence="1">Uncharacterized protein</fullName>
    </submittedName>
</protein>
<name>L5K7M0_PTEAL</name>
<dbReference type="InParanoid" id="L5K7M0"/>
<evidence type="ECO:0000313" key="2">
    <source>
        <dbReference type="Proteomes" id="UP000010552"/>
    </source>
</evidence>
<accession>L5K7M0</accession>
<dbReference type="Proteomes" id="UP000010552">
    <property type="component" value="Unassembled WGS sequence"/>
</dbReference>
<organism evidence="1 2">
    <name type="scientific">Pteropus alecto</name>
    <name type="common">Black flying fox</name>
    <dbReference type="NCBI Taxonomy" id="9402"/>
    <lineage>
        <taxon>Eukaryota</taxon>
        <taxon>Metazoa</taxon>
        <taxon>Chordata</taxon>
        <taxon>Craniata</taxon>
        <taxon>Vertebrata</taxon>
        <taxon>Euteleostomi</taxon>
        <taxon>Mammalia</taxon>
        <taxon>Eutheria</taxon>
        <taxon>Laurasiatheria</taxon>
        <taxon>Chiroptera</taxon>
        <taxon>Yinpterochiroptera</taxon>
        <taxon>Pteropodoidea</taxon>
        <taxon>Pteropodidae</taxon>
        <taxon>Pteropodinae</taxon>
        <taxon>Pteropus</taxon>
    </lineage>
</organism>
<sequence>MVCSEEIFKIYMETRTENKIPKRIRLDEGVYEIIVALNLKMKNVDVILGNGDPSKTSEKGRTELLKFETSVQAPVKAVLEIRDEGHRMQGACATGKLEKLGATEKMLEQPRYNLD</sequence>
<evidence type="ECO:0000313" key="1">
    <source>
        <dbReference type="EMBL" id="ELK06473.1"/>
    </source>
</evidence>